<comment type="caution">
    <text evidence="2">The sequence shown here is derived from an EMBL/GenBank/DDBJ whole genome shotgun (WGS) entry which is preliminary data.</text>
</comment>
<gene>
    <name evidence="2" type="ORF">GZ77_16200</name>
</gene>
<keyword evidence="1" id="KW-0732">Signal</keyword>
<dbReference type="AlphaFoldDB" id="A0A081N5U2"/>
<sequence length="145" mass="15331">MFKKSFFKVLFGFALLISMSSLTHATGPNPPVSIQVTKFILKTGEAGGKAVKGLLATAMYKTGEVMKFLYDPEKQTADGNYDIITVDGGSEANLASKTVNVITDGVSTAYNYIFANAELSLDSNALNGAYKALVDAASSALENSE</sequence>
<protein>
    <submittedName>
        <fullName evidence="2">Uncharacterized protein</fullName>
    </submittedName>
</protein>
<dbReference type="EMBL" id="JOKG01000003">
    <property type="protein sequence ID" value="KEQ13815.1"/>
    <property type="molecule type" value="Genomic_DNA"/>
</dbReference>
<evidence type="ECO:0000313" key="2">
    <source>
        <dbReference type="EMBL" id="KEQ13815.1"/>
    </source>
</evidence>
<evidence type="ECO:0000256" key="1">
    <source>
        <dbReference type="SAM" id="SignalP"/>
    </source>
</evidence>
<keyword evidence="3" id="KW-1185">Reference proteome</keyword>
<evidence type="ECO:0000313" key="3">
    <source>
        <dbReference type="Proteomes" id="UP000028006"/>
    </source>
</evidence>
<feature type="signal peptide" evidence="1">
    <location>
        <begin position="1"/>
        <end position="25"/>
    </location>
</feature>
<reference evidence="2 3" key="1">
    <citation type="submission" date="2014-06" db="EMBL/GenBank/DDBJ databases">
        <title>Whole Genome Sequences of Three Symbiotic Endozoicomonas Bacteria.</title>
        <authorList>
            <person name="Neave M.J."/>
            <person name="Apprill A."/>
            <person name="Voolstra C.R."/>
        </authorList>
    </citation>
    <scope>NUCLEOTIDE SEQUENCE [LARGE SCALE GENOMIC DNA]</scope>
    <source>
        <strain evidence="2 3">LMG 24815</strain>
    </source>
</reference>
<accession>A0A081N5U2</accession>
<name>A0A081N5U2_9GAMM</name>
<dbReference type="RefSeq" id="WP_034877025.1">
    <property type="nucleotide sequence ID" value="NZ_JOKG01000003.1"/>
</dbReference>
<organism evidence="2 3">
    <name type="scientific">Endozoicomonas montiporae</name>
    <dbReference type="NCBI Taxonomy" id="1027273"/>
    <lineage>
        <taxon>Bacteria</taxon>
        <taxon>Pseudomonadati</taxon>
        <taxon>Pseudomonadota</taxon>
        <taxon>Gammaproteobacteria</taxon>
        <taxon>Oceanospirillales</taxon>
        <taxon>Endozoicomonadaceae</taxon>
        <taxon>Endozoicomonas</taxon>
    </lineage>
</organism>
<proteinExistence type="predicted"/>
<dbReference type="Proteomes" id="UP000028006">
    <property type="component" value="Unassembled WGS sequence"/>
</dbReference>
<feature type="chain" id="PRO_5001760550" evidence="1">
    <location>
        <begin position="26"/>
        <end position="145"/>
    </location>
</feature>